<protein>
    <submittedName>
        <fullName evidence="1">Uncharacterized protein</fullName>
    </submittedName>
</protein>
<accession>A0ABM9ZW78</accession>
<name>A0ABM9ZW78_9BACT</name>
<evidence type="ECO:0000313" key="1">
    <source>
        <dbReference type="EMBL" id="EFB91148.1"/>
    </source>
</evidence>
<proteinExistence type="predicted"/>
<comment type="caution">
    <text evidence="1">The sequence shown here is derived from an EMBL/GenBank/DDBJ whole genome shotgun (WGS) entry which is preliminary data.</text>
</comment>
<dbReference type="EMBL" id="ADFP01000049">
    <property type="protein sequence ID" value="EFB91148.1"/>
    <property type="molecule type" value="Genomic_DNA"/>
</dbReference>
<gene>
    <name evidence="1" type="ORF">HMPREF7215_1616</name>
</gene>
<organism evidence="1 2">
    <name type="scientific">Pyramidobacter piscolens W5455</name>
    <dbReference type="NCBI Taxonomy" id="352165"/>
    <lineage>
        <taxon>Bacteria</taxon>
        <taxon>Thermotogati</taxon>
        <taxon>Synergistota</taxon>
        <taxon>Synergistia</taxon>
        <taxon>Synergistales</taxon>
        <taxon>Dethiosulfovibrionaceae</taxon>
        <taxon>Pyramidobacter</taxon>
    </lineage>
</organism>
<keyword evidence="2" id="KW-1185">Reference proteome</keyword>
<evidence type="ECO:0000313" key="2">
    <source>
        <dbReference type="Proteomes" id="UP000006462"/>
    </source>
</evidence>
<sequence length="38" mass="4571">MINCLLQRMIDETRAKIKRLERRSPSDSSNQIEKFYLS</sequence>
<reference evidence="1 2" key="1">
    <citation type="submission" date="2009-12" db="EMBL/GenBank/DDBJ databases">
        <authorList>
            <person name="Shrivastava S."/>
            <person name="Madupu R."/>
            <person name="Durkin A.S."/>
            <person name="Torralba M."/>
            <person name="Methe B."/>
            <person name="Sutton G.G."/>
            <person name="Strausberg R.L."/>
            <person name="Nelson K.E."/>
        </authorList>
    </citation>
    <scope>NUCLEOTIDE SEQUENCE [LARGE SCALE GENOMIC DNA]</scope>
    <source>
        <strain evidence="1 2">W5455</strain>
    </source>
</reference>
<dbReference type="Proteomes" id="UP000006462">
    <property type="component" value="Unassembled WGS sequence"/>
</dbReference>